<dbReference type="Pfam" id="PF00293">
    <property type="entry name" value="NUDIX"/>
    <property type="match status" value="1"/>
</dbReference>
<dbReference type="Gene3D" id="3.90.79.10">
    <property type="entry name" value="Nucleoside Triphosphate Pyrophosphohydrolase"/>
    <property type="match status" value="1"/>
</dbReference>
<evidence type="ECO:0000259" key="4">
    <source>
        <dbReference type="PROSITE" id="PS51462"/>
    </source>
</evidence>
<dbReference type="PRINTS" id="PR00502">
    <property type="entry name" value="NUDIXFAMILY"/>
</dbReference>
<evidence type="ECO:0000256" key="3">
    <source>
        <dbReference type="ARBA" id="ARBA00022842"/>
    </source>
</evidence>
<accession>A0A6J6EDF6</accession>
<dbReference type="EMBL" id="CAEZTD010000154">
    <property type="protein sequence ID" value="CAB4573265.1"/>
    <property type="molecule type" value="Genomic_DNA"/>
</dbReference>
<dbReference type="AlphaFoldDB" id="A0A6J6EDF6"/>
<dbReference type="PROSITE" id="PS00893">
    <property type="entry name" value="NUDIX_BOX"/>
    <property type="match status" value="1"/>
</dbReference>
<name>A0A6J6EDF6_9ZZZZ</name>
<dbReference type="InterPro" id="IPR020476">
    <property type="entry name" value="Nudix_hydrolase"/>
</dbReference>
<keyword evidence="2" id="KW-0378">Hydrolase</keyword>
<dbReference type="CDD" id="cd04685">
    <property type="entry name" value="NUDIX_Hydrolase"/>
    <property type="match status" value="1"/>
</dbReference>
<dbReference type="PROSITE" id="PS51462">
    <property type="entry name" value="NUDIX"/>
    <property type="match status" value="1"/>
</dbReference>
<evidence type="ECO:0000313" key="5">
    <source>
        <dbReference type="EMBL" id="CAB4573265.1"/>
    </source>
</evidence>
<dbReference type="SUPFAM" id="SSF55811">
    <property type="entry name" value="Nudix"/>
    <property type="match status" value="1"/>
</dbReference>
<protein>
    <submittedName>
        <fullName evidence="5">Unannotated protein</fullName>
    </submittedName>
</protein>
<dbReference type="InterPro" id="IPR015797">
    <property type="entry name" value="NUDIX_hydrolase-like_dom_sf"/>
</dbReference>
<evidence type="ECO:0000256" key="1">
    <source>
        <dbReference type="ARBA" id="ARBA00001946"/>
    </source>
</evidence>
<evidence type="ECO:0000256" key="2">
    <source>
        <dbReference type="ARBA" id="ARBA00022801"/>
    </source>
</evidence>
<dbReference type="InterPro" id="IPR000086">
    <property type="entry name" value="NUDIX_hydrolase_dom"/>
</dbReference>
<proteinExistence type="predicted"/>
<dbReference type="InterPro" id="IPR020084">
    <property type="entry name" value="NUDIX_hydrolase_CS"/>
</dbReference>
<dbReference type="GO" id="GO:0016787">
    <property type="term" value="F:hydrolase activity"/>
    <property type="evidence" value="ECO:0007669"/>
    <property type="project" value="UniProtKB-KW"/>
</dbReference>
<comment type="cofactor">
    <cofactor evidence="1">
        <name>Mg(2+)</name>
        <dbReference type="ChEBI" id="CHEBI:18420"/>
    </cofactor>
</comment>
<feature type="domain" description="Nudix hydrolase" evidence="4">
    <location>
        <begin position="1"/>
        <end position="126"/>
    </location>
</feature>
<dbReference type="PANTHER" id="PTHR43046">
    <property type="entry name" value="GDP-MANNOSE MANNOSYL HYDROLASE"/>
    <property type="match status" value="1"/>
</dbReference>
<organism evidence="5">
    <name type="scientific">freshwater metagenome</name>
    <dbReference type="NCBI Taxonomy" id="449393"/>
    <lineage>
        <taxon>unclassified sequences</taxon>
        <taxon>metagenomes</taxon>
        <taxon>ecological metagenomes</taxon>
    </lineage>
</organism>
<keyword evidence="3" id="KW-0460">Magnesium</keyword>
<reference evidence="5" key="1">
    <citation type="submission" date="2020-05" db="EMBL/GenBank/DDBJ databases">
        <authorList>
            <person name="Chiriac C."/>
            <person name="Salcher M."/>
            <person name="Ghai R."/>
            <person name="Kavagutti S V."/>
        </authorList>
    </citation>
    <scope>NUCLEOTIDE SEQUENCE</scope>
</reference>
<gene>
    <name evidence="5" type="ORF">UFOPK1591_01426</name>
</gene>
<sequence length="127" mass="14337">MLTASPLLSTPVIRWLTPGGGVEPHETHHDGAVRELFEETGLVVDNLGEPIWTIHGQSEFADGSVQTTYAEFFRTRTTRFDPVNDNWMDNEHIDITGIRWWTADELEQSGELFAPLNLPDLIRAHAL</sequence>
<dbReference type="PANTHER" id="PTHR43046:SF12">
    <property type="entry name" value="GDP-MANNOSE MANNOSYL HYDROLASE"/>
    <property type="match status" value="1"/>
</dbReference>